<organism evidence="11 12">
    <name type="scientific">Paenibacillus aurantius</name>
    <dbReference type="NCBI Taxonomy" id="2918900"/>
    <lineage>
        <taxon>Bacteria</taxon>
        <taxon>Bacillati</taxon>
        <taxon>Bacillota</taxon>
        <taxon>Bacilli</taxon>
        <taxon>Bacillales</taxon>
        <taxon>Paenibacillaceae</taxon>
        <taxon>Paenibacillus</taxon>
    </lineage>
</organism>
<dbReference type="AlphaFoldDB" id="A0AA96L9J4"/>
<evidence type="ECO:0000256" key="5">
    <source>
        <dbReference type="ARBA" id="ARBA00023125"/>
    </source>
</evidence>
<dbReference type="Gene3D" id="3.40.50.2300">
    <property type="match status" value="1"/>
</dbReference>
<feature type="domain" description="OmpR/PhoB-type" evidence="10">
    <location>
        <begin position="140"/>
        <end position="237"/>
    </location>
</feature>
<dbReference type="Gene3D" id="6.10.250.690">
    <property type="match status" value="1"/>
</dbReference>
<dbReference type="PANTHER" id="PTHR48111:SF21">
    <property type="entry name" value="DNA-BINDING DUAL MASTER TRANSCRIPTIONAL REGULATOR RPAA"/>
    <property type="match status" value="1"/>
</dbReference>
<name>A0AA96L9J4_9BACL</name>
<dbReference type="InterPro" id="IPR016032">
    <property type="entry name" value="Sig_transdc_resp-reg_C-effctor"/>
</dbReference>
<dbReference type="SMART" id="SM00448">
    <property type="entry name" value="REC"/>
    <property type="match status" value="1"/>
</dbReference>
<sequence length="240" mass="27337">MASRILVVDDEPHIVEVIRLYLEHAGYSPVILYRGRAVPEAVKEHKPDLILLDVMLPDHSGFDLCDKIRRMEAPLGSTPIIMLTAKDQAMDKLRGFNLGVDDYVVKPFDPNELVARIKAVLRRSTERTLPEPAGSEDRRQRPLDFHGLHIDRKQYKVLVDGARIELTPKEIELLYFLASSPGRVFTREDLLGHVWNFDFAGGTRTVDAHVKNLRKKLGPHPRWSIQTLWGIGYAFEVTPT</sequence>
<proteinExistence type="predicted"/>
<dbReference type="InterPro" id="IPR011006">
    <property type="entry name" value="CheY-like_superfamily"/>
</dbReference>
<evidence type="ECO:0000256" key="7">
    <source>
        <dbReference type="PROSITE-ProRule" id="PRU00169"/>
    </source>
</evidence>
<evidence type="ECO:0000313" key="11">
    <source>
        <dbReference type="EMBL" id="WNQ09195.1"/>
    </source>
</evidence>
<dbReference type="InterPro" id="IPR036388">
    <property type="entry name" value="WH-like_DNA-bd_sf"/>
</dbReference>
<dbReference type="FunFam" id="1.10.10.10:FF:000018">
    <property type="entry name" value="DNA-binding response regulator ResD"/>
    <property type="match status" value="1"/>
</dbReference>
<keyword evidence="2 7" id="KW-0597">Phosphoprotein</keyword>
<dbReference type="SUPFAM" id="SSF46894">
    <property type="entry name" value="C-terminal effector domain of the bipartite response regulators"/>
    <property type="match status" value="1"/>
</dbReference>
<evidence type="ECO:0000256" key="6">
    <source>
        <dbReference type="ARBA" id="ARBA00023163"/>
    </source>
</evidence>
<dbReference type="GO" id="GO:0032993">
    <property type="term" value="C:protein-DNA complex"/>
    <property type="evidence" value="ECO:0007669"/>
    <property type="project" value="TreeGrafter"/>
</dbReference>
<dbReference type="GO" id="GO:0005829">
    <property type="term" value="C:cytosol"/>
    <property type="evidence" value="ECO:0007669"/>
    <property type="project" value="TreeGrafter"/>
</dbReference>
<dbReference type="InterPro" id="IPR001867">
    <property type="entry name" value="OmpR/PhoB-type_DNA-bd"/>
</dbReference>
<dbReference type="RefSeq" id="WP_315602964.1">
    <property type="nucleotide sequence ID" value="NZ_CP130318.1"/>
</dbReference>
<keyword evidence="3" id="KW-0902">Two-component regulatory system</keyword>
<dbReference type="Pfam" id="PF00072">
    <property type="entry name" value="Response_reg"/>
    <property type="match status" value="1"/>
</dbReference>
<evidence type="ECO:0000256" key="8">
    <source>
        <dbReference type="PROSITE-ProRule" id="PRU01091"/>
    </source>
</evidence>
<evidence type="ECO:0000313" key="12">
    <source>
        <dbReference type="Proteomes" id="UP001305702"/>
    </source>
</evidence>
<keyword evidence="4" id="KW-0805">Transcription regulation</keyword>
<gene>
    <name evidence="11" type="ORF">MJA45_16250</name>
</gene>
<keyword evidence="12" id="KW-1185">Reference proteome</keyword>
<evidence type="ECO:0000259" key="10">
    <source>
        <dbReference type="PROSITE" id="PS51755"/>
    </source>
</evidence>
<dbReference type="SMART" id="SM00862">
    <property type="entry name" value="Trans_reg_C"/>
    <property type="match status" value="1"/>
</dbReference>
<dbReference type="PROSITE" id="PS50110">
    <property type="entry name" value="RESPONSE_REGULATORY"/>
    <property type="match status" value="1"/>
</dbReference>
<dbReference type="GO" id="GO:0000156">
    <property type="term" value="F:phosphorelay response regulator activity"/>
    <property type="evidence" value="ECO:0007669"/>
    <property type="project" value="TreeGrafter"/>
</dbReference>
<evidence type="ECO:0000256" key="1">
    <source>
        <dbReference type="ARBA" id="ARBA00004496"/>
    </source>
</evidence>
<dbReference type="EMBL" id="CP130318">
    <property type="protein sequence ID" value="WNQ09195.1"/>
    <property type="molecule type" value="Genomic_DNA"/>
</dbReference>
<keyword evidence="5 8" id="KW-0238">DNA-binding</keyword>
<dbReference type="KEGG" id="paun:MJA45_16250"/>
<dbReference type="PROSITE" id="PS51755">
    <property type="entry name" value="OMPR_PHOB"/>
    <property type="match status" value="1"/>
</dbReference>
<feature type="domain" description="Response regulatory" evidence="9">
    <location>
        <begin position="4"/>
        <end position="121"/>
    </location>
</feature>
<evidence type="ECO:0000259" key="9">
    <source>
        <dbReference type="PROSITE" id="PS50110"/>
    </source>
</evidence>
<evidence type="ECO:0000256" key="3">
    <source>
        <dbReference type="ARBA" id="ARBA00023012"/>
    </source>
</evidence>
<accession>A0AA96L9J4</accession>
<feature type="DNA-binding region" description="OmpR/PhoB-type" evidence="8">
    <location>
        <begin position="140"/>
        <end position="237"/>
    </location>
</feature>
<dbReference type="SUPFAM" id="SSF52172">
    <property type="entry name" value="CheY-like"/>
    <property type="match status" value="1"/>
</dbReference>
<dbReference type="Gene3D" id="1.10.10.10">
    <property type="entry name" value="Winged helix-like DNA-binding domain superfamily/Winged helix DNA-binding domain"/>
    <property type="match status" value="1"/>
</dbReference>
<feature type="modified residue" description="4-aspartylphosphate" evidence="7">
    <location>
        <position position="53"/>
    </location>
</feature>
<dbReference type="InterPro" id="IPR001789">
    <property type="entry name" value="Sig_transdc_resp-reg_receiver"/>
</dbReference>
<dbReference type="GO" id="GO:0000976">
    <property type="term" value="F:transcription cis-regulatory region binding"/>
    <property type="evidence" value="ECO:0007669"/>
    <property type="project" value="TreeGrafter"/>
</dbReference>
<dbReference type="PANTHER" id="PTHR48111">
    <property type="entry name" value="REGULATOR OF RPOS"/>
    <property type="match status" value="1"/>
</dbReference>
<keyword evidence="6" id="KW-0804">Transcription</keyword>
<evidence type="ECO:0000256" key="4">
    <source>
        <dbReference type="ARBA" id="ARBA00023015"/>
    </source>
</evidence>
<dbReference type="FunFam" id="3.40.50.2300:FF:000001">
    <property type="entry name" value="DNA-binding response regulator PhoB"/>
    <property type="match status" value="1"/>
</dbReference>
<evidence type="ECO:0000256" key="2">
    <source>
        <dbReference type="ARBA" id="ARBA00022553"/>
    </source>
</evidence>
<dbReference type="Proteomes" id="UP001305702">
    <property type="component" value="Chromosome"/>
</dbReference>
<dbReference type="InterPro" id="IPR039420">
    <property type="entry name" value="WalR-like"/>
</dbReference>
<protein>
    <submittedName>
        <fullName evidence="11">Response regulator transcription factor</fullName>
    </submittedName>
</protein>
<reference evidence="11 12" key="1">
    <citation type="submission" date="2022-02" db="EMBL/GenBank/DDBJ databases">
        <title>Paenibacillus sp. MBLB1776 Whole Genome Shotgun Sequencing.</title>
        <authorList>
            <person name="Hwang C.Y."/>
            <person name="Cho E.-S."/>
            <person name="Seo M.-J."/>
        </authorList>
    </citation>
    <scope>NUCLEOTIDE SEQUENCE [LARGE SCALE GENOMIC DNA]</scope>
    <source>
        <strain evidence="11 12">MBLB1776</strain>
    </source>
</reference>
<dbReference type="CDD" id="cd00383">
    <property type="entry name" value="trans_reg_C"/>
    <property type="match status" value="1"/>
</dbReference>
<dbReference type="GO" id="GO:0006355">
    <property type="term" value="P:regulation of DNA-templated transcription"/>
    <property type="evidence" value="ECO:0007669"/>
    <property type="project" value="InterPro"/>
</dbReference>
<dbReference type="Pfam" id="PF00486">
    <property type="entry name" value="Trans_reg_C"/>
    <property type="match status" value="1"/>
</dbReference>
<comment type="subcellular location">
    <subcellularLocation>
        <location evidence="1">Cytoplasm</location>
    </subcellularLocation>
</comment>